<evidence type="ECO:0000313" key="3">
    <source>
        <dbReference type="EMBL" id="TFK33932.1"/>
    </source>
</evidence>
<keyword evidence="2" id="KW-0812">Transmembrane</keyword>
<gene>
    <name evidence="3" type="ORF">BDQ12DRAFT_398675</name>
</gene>
<feature type="compositionally biased region" description="Polar residues" evidence="1">
    <location>
        <begin position="109"/>
        <end position="129"/>
    </location>
</feature>
<dbReference type="EMBL" id="ML213639">
    <property type="protein sequence ID" value="TFK33932.1"/>
    <property type="molecule type" value="Genomic_DNA"/>
</dbReference>
<evidence type="ECO:0000313" key="4">
    <source>
        <dbReference type="Proteomes" id="UP000308652"/>
    </source>
</evidence>
<evidence type="ECO:0000256" key="2">
    <source>
        <dbReference type="SAM" id="Phobius"/>
    </source>
</evidence>
<name>A0A5C3LMK3_9AGAR</name>
<proteinExistence type="predicted"/>
<feature type="transmembrane region" description="Helical" evidence="2">
    <location>
        <begin position="63"/>
        <end position="83"/>
    </location>
</feature>
<accession>A0A5C3LMK3</accession>
<keyword evidence="4" id="KW-1185">Reference proteome</keyword>
<keyword evidence="2" id="KW-0472">Membrane</keyword>
<keyword evidence="2" id="KW-1133">Transmembrane helix</keyword>
<protein>
    <submittedName>
        <fullName evidence="3">Uncharacterized protein</fullName>
    </submittedName>
</protein>
<reference evidence="3 4" key="1">
    <citation type="journal article" date="2019" name="Nat. Ecol. Evol.">
        <title>Megaphylogeny resolves global patterns of mushroom evolution.</title>
        <authorList>
            <person name="Varga T."/>
            <person name="Krizsan K."/>
            <person name="Foldi C."/>
            <person name="Dima B."/>
            <person name="Sanchez-Garcia M."/>
            <person name="Sanchez-Ramirez S."/>
            <person name="Szollosi G.J."/>
            <person name="Szarkandi J.G."/>
            <person name="Papp V."/>
            <person name="Albert L."/>
            <person name="Andreopoulos W."/>
            <person name="Angelini C."/>
            <person name="Antonin V."/>
            <person name="Barry K.W."/>
            <person name="Bougher N.L."/>
            <person name="Buchanan P."/>
            <person name="Buyck B."/>
            <person name="Bense V."/>
            <person name="Catcheside P."/>
            <person name="Chovatia M."/>
            <person name="Cooper J."/>
            <person name="Damon W."/>
            <person name="Desjardin D."/>
            <person name="Finy P."/>
            <person name="Geml J."/>
            <person name="Haridas S."/>
            <person name="Hughes K."/>
            <person name="Justo A."/>
            <person name="Karasinski D."/>
            <person name="Kautmanova I."/>
            <person name="Kiss B."/>
            <person name="Kocsube S."/>
            <person name="Kotiranta H."/>
            <person name="LaButti K.M."/>
            <person name="Lechner B.E."/>
            <person name="Liimatainen K."/>
            <person name="Lipzen A."/>
            <person name="Lukacs Z."/>
            <person name="Mihaltcheva S."/>
            <person name="Morgado L.N."/>
            <person name="Niskanen T."/>
            <person name="Noordeloos M.E."/>
            <person name="Ohm R.A."/>
            <person name="Ortiz-Santana B."/>
            <person name="Ovrebo C."/>
            <person name="Racz N."/>
            <person name="Riley R."/>
            <person name="Savchenko A."/>
            <person name="Shiryaev A."/>
            <person name="Soop K."/>
            <person name="Spirin V."/>
            <person name="Szebenyi C."/>
            <person name="Tomsovsky M."/>
            <person name="Tulloss R.E."/>
            <person name="Uehling J."/>
            <person name="Grigoriev I.V."/>
            <person name="Vagvolgyi C."/>
            <person name="Papp T."/>
            <person name="Martin F.M."/>
            <person name="Miettinen O."/>
            <person name="Hibbett D.S."/>
            <person name="Nagy L.G."/>
        </authorList>
    </citation>
    <scope>NUCLEOTIDE SEQUENCE [LARGE SCALE GENOMIC DNA]</scope>
    <source>
        <strain evidence="3 4">CBS 166.37</strain>
    </source>
</reference>
<evidence type="ECO:0000256" key="1">
    <source>
        <dbReference type="SAM" id="MobiDB-lite"/>
    </source>
</evidence>
<organism evidence="3 4">
    <name type="scientific">Crucibulum laeve</name>
    <dbReference type="NCBI Taxonomy" id="68775"/>
    <lineage>
        <taxon>Eukaryota</taxon>
        <taxon>Fungi</taxon>
        <taxon>Dikarya</taxon>
        <taxon>Basidiomycota</taxon>
        <taxon>Agaricomycotina</taxon>
        <taxon>Agaricomycetes</taxon>
        <taxon>Agaricomycetidae</taxon>
        <taxon>Agaricales</taxon>
        <taxon>Agaricineae</taxon>
        <taxon>Nidulariaceae</taxon>
        <taxon>Crucibulum</taxon>
    </lineage>
</organism>
<sequence length="129" mass="15006">MRRTSSRHSSVLFFLAVSRFFRLHSKDQDRAASHDLSSSHKSITGIAGSSRRCFRLLVMPMRLYVLLVLWMQLLPYYPSWCILPSLTLYTTREFIILVNDDLRTDYQRRSPSQPATSHRQTESRPLSSG</sequence>
<feature type="region of interest" description="Disordered" evidence="1">
    <location>
        <begin position="107"/>
        <end position="129"/>
    </location>
</feature>
<dbReference type="Proteomes" id="UP000308652">
    <property type="component" value="Unassembled WGS sequence"/>
</dbReference>
<dbReference type="AlphaFoldDB" id="A0A5C3LMK3"/>